<dbReference type="Proteomes" id="UP000038009">
    <property type="component" value="Unassembled WGS sequence"/>
</dbReference>
<keyword evidence="2" id="KW-1185">Reference proteome</keyword>
<dbReference type="OrthoDB" id="258639at2759"/>
<dbReference type="OMA" id="WDSNDEA"/>
<gene>
    <name evidence="1" type="ORF">ABL78_1162</name>
</gene>
<name>A0A0N1IM95_LEPSE</name>
<dbReference type="AlphaFoldDB" id="A0A0N1IM95"/>
<sequence>MLCIPSSFTRVAGAMCRTICTVPVTPLDSVRSYHTTRRSSPMAVTFAVGSSNSFGSPCPRISHTLAIAKRCYAEKPNPHDSNTEDISNHFFDVQDVNADRLTHFYWDSNDEADTPYDPLLSDSLLGEGEMDEWLRESLMFVDERDLQLLEKEYLR</sequence>
<accession>A0A0N1IM95</accession>
<dbReference type="VEuPathDB" id="TriTrypDB:Lsey_0017_0610"/>
<proteinExistence type="predicted"/>
<reference evidence="1 2" key="1">
    <citation type="journal article" date="2015" name="PLoS Pathog.">
        <title>Leptomonas seymouri: Adaptations to the Dixenous Life Cycle Analyzed by Genome Sequencing, Transcriptome Profiling and Co-infection with Leishmania donovani.</title>
        <authorList>
            <person name="Kraeva N."/>
            <person name="Butenko A."/>
            <person name="Hlavacova J."/>
            <person name="Kostygov A."/>
            <person name="Myskova J."/>
            <person name="Grybchuk D."/>
            <person name="Lestinova T."/>
            <person name="Votypka J."/>
            <person name="Volf P."/>
            <person name="Opperdoes F."/>
            <person name="Flegontov P."/>
            <person name="Lukes J."/>
            <person name="Yurchenko V."/>
        </authorList>
    </citation>
    <scope>NUCLEOTIDE SEQUENCE [LARGE SCALE GENOMIC DNA]</scope>
    <source>
        <strain evidence="1 2">ATCC 30220</strain>
    </source>
</reference>
<protein>
    <submittedName>
        <fullName evidence="1">Uncharacterized protein</fullName>
    </submittedName>
</protein>
<comment type="caution">
    <text evidence="1">The sequence shown here is derived from an EMBL/GenBank/DDBJ whole genome shotgun (WGS) entry which is preliminary data.</text>
</comment>
<evidence type="ECO:0000313" key="2">
    <source>
        <dbReference type="Proteomes" id="UP000038009"/>
    </source>
</evidence>
<organism evidence="1 2">
    <name type="scientific">Leptomonas seymouri</name>
    <dbReference type="NCBI Taxonomy" id="5684"/>
    <lineage>
        <taxon>Eukaryota</taxon>
        <taxon>Discoba</taxon>
        <taxon>Euglenozoa</taxon>
        <taxon>Kinetoplastea</taxon>
        <taxon>Metakinetoplastina</taxon>
        <taxon>Trypanosomatida</taxon>
        <taxon>Trypanosomatidae</taxon>
        <taxon>Leishmaniinae</taxon>
        <taxon>Leptomonas</taxon>
    </lineage>
</organism>
<dbReference type="EMBL" id="LJSK01000017">
    <property type="protein sequence ID" value="KPI89782.1"/>
    <property type="molecule type" value="Genomic_DNA"/>
</dbReference>
<evidence type="ECO:0000313" key="1">
    <source>
        <dbReference type="EMBL" id="KPI89782.1"/>
    </source>
</evidence>